<keyword evidence="4" id="KW-0472">Membrane</keyword>
<dbReference type="PANTHER" id="PTHR32089:SF112">
    <property type="entry name" value="LYSOZYME-LIKE PROTEIN-RELATED"/>
    <property type="match status" value="1"/>
</dbReference>
<dbReference type="EMBL" id="WBZC01000001">
    <property type="protein sequence ID" value="KAB3541012.1"/>
    <property type="molecule type" value="Genomic_DNA"/>
</dbReference>
<dbReference type="SUPFAM" id="SSF58104">
    <property type="entry name" value="Methyl-accepting chemotaxis protein (MCP) signaling domain"/>
    <property type="match status" value="1"/>
</dbReference>
<evidence type="ECO:0000256" key="3">
    <source>
        <dbReference type="SAM" id="Coils"/>
    </source>
</evidence>
<dbReference type="GO" id="GO:0007165">
    <property type="term" value="P:signal transduction"/>
    <property type="evidence" value="ECO:0007669"/>
    <property type="project" value="UniProtKB-KW"/>
</dbReference>
<dbReference type="SMART" id="SM00283">
    <property type="entry name" value="MA"/>
    <property type="match status" value="1"/>
</dbReference>
<dbReference type="Gene3D" id="1.10.287.950">
    <property type="entry name" value="Methyl-accepting chemotaxis protein"/>
    <property type="match status" value="1"/>
</dbReference>
<protein>
    <submittedName>
        <fullName evidence="6">Methyl-accepting chemotaxis protein</fullName>
    </submittedName>
</protein>
<dbReference type="InterPro" id="IPR004089">
    <property type="entry name" value="MCPsignal_dom"/>
</dbReference>
<reference evidence="6 7" key="1">
    <citation type="submission" date="2019-10" db="EMBL/GenBank/DDBJ databases">
        <title>Alkaliphilus serpentinus sp. nov. and Alkaliphilus pronyensis sp. nov., two novel anaerobic alkaliphilic species isolated from the serpentinized-hosted hydrothermal field of the Prony Bay (New Caledonia).</title>
        <authorList>
            <person name="Postec A."/>
        </authorList>
    </citation>
    <scope>NUCLEOTIDE SEQUENCE [LARGE SCALE GENOMIC DNA]</scope>
    <source>
        <strain evidence="6 7">LacV</strain>
    </source>
</reference>
<sequence length="712" mass="78677">MKKKPIANGRKKTINQRASLLDNLKIRYKLLLMIVVTGLIPIIILSSLSIQSSSTSIENEILKGNQLYTNLTTERINDYFYNREGEGKVLAGSKLISEGLEALNQYSLSRAEEEELLKSFSKYSSPIIEKHKYTDIFITNMYNEVVYSNTYQRNDIAPLAFSGDFVDKGMSGQQNWSNIFWNSFIKDNLIVLTTPVYSNTNSEVPIGTLNVVLNQGRINNIVQSGITRLGPNADSYLINAEGLLLTDTLKDIYSNGAALKETIETNGSKLLSEPLTTGNYEFNETHTYTGYDGKKVIGTLSVIEIGNTPAGLIIEVAEEDAYREVASLSENILFISIVIILISTIIAILLAQTISKPIAGLINITDEIADYNLSDGGNSLKTNRKDEIGSLEAAITKIKYNFRELIKRVEDSATLVANSSQELKNNSMQSTMSSNEVAVKISEISQGSWQQSQSAKESSDKSKELSFIILEDFKNLSQMTEATDKVAKLAESGLQVIEVLSKNTQESNSVNKEVQTKMIKASEGSKKIEEASKLIENIADKTNLLALNAAIEAARAGEYGRGFTVVADEIRKLAEQSKESAKVIDRIVSDLRKETEEVTEEMKNLVGIAKHQEDSVTLTKDKYFEIAEAVAMLETKVNTLNDSSKKIDELRVEVEDKIQELAAVSEVNSASTEEVSASMEEQTAFMEEINSSSQSLATLAFNLKELVSKFKI</sequence>
<dbReference type="PROSITE" id="PS50111">
    <property type="entry name" value="CHEMOTAXIS_TRANSDUC_2"/>
    <property type="match status" value="1"/>
</dbReference>
<keyword evidence="4" id="KW-0812">Transmembrane</keyword>
<organism evidence="6 7">
    <name type="scientific">Alkaliphilus pronyensis</name>
    <dbReference type="NCBI Taxonomy" id="1482732"/>
    <lineage>
        <taxon>Bacteria</taxon>
        <taxon>Bacillati</taxon>
        <taxon>Bacillota</taxon>
        <taxon>Clostridia</taxon>
        <taxon>Peptostreptococcales</taxon>
        <taxon>Natronincolaceae</taxon>
        <taxon>Alkaliphilus</taxon>
    </lineage>
</organism>
<evidence type="ECO:0000256" key="2">
    <source>
        <dbReference type="PROSITE-ProRule" id="PRU00284"/>
    </source>
</evidence>
<feature type="transmembrane region" description="Helical" evidence="4">
    <location>
        <begin position="332"/>
        <end position="351"/>
    </location>
</feature>
<evidence type="ECO:0000259" key="5">
    <source>
        <dbReference type="PROSITE" id="PS50111"/>
    </source>
</evidence>
<evidence type="ECO:0000256" key="1">
    <source>
        <dbReference type="ARBA" id="ARBA00023224"/>
    </source>
</evidence>
<proteinExistence type="predicted"/>
<gene>
    <name evidence="6" type="ORF">F8154_00215</name>
</gene>
<comment type="caution">
    <text evidence="6">The sequence shown here is derived from an EMBL/GenBank/DDBJ whole genome shotgun (WGS) entry which is preliminary data.</text>
</comment>
<dbReference type="Proteomes" id="UP000432715">
    <property type="component" value="Unassembled WGS sequence"/>
</dbReference>
<feature type="domain" description="Methyl-accepting transducer" evidence="5">
    <location>
        <begin position="426"/>
        <end position="676"/>
    </location>
</feature>
<feature type="coiled-coil region" evidence="3">
    <location>
        <begin position="640"/>
        <end position="667"/>
    </location>
</feature>
<evidence type="ECO:0000313" key="7">
    <source>
        <dbReference type="Proteomes" id="UP000432715"/>
    </source>
</evidence>
<accession>A0A6I0FLD9</accession>
<dbReference type="OrthoDB" id="597657at2"/>
<keyword evidence="3" id="KW-0175">Coiled coil</keyword>
<dbReference type="PANTHER" id="PTHR32089">
    <property type="entry name" value="METHYL-ACCEPTING CHEMOTAXIS PROTEIN MCPB"/>
    <property type="match status" value="1"/>
</dbReference>
<name>A0A6I0FLD9_9FIRM</name>
<keyword evidence="1 2" id="KW-0807">Transducer</keyword>
<keyword evidence="4" id="KW-1133">Transmembrane helix</keyword>
<dbReference type="Pfam" id="PF00015">
    <property type="entry name" value="MCPsignal"/>
    <property type="match status" value="1"/>
</dbReference>
<keyword evidence="7" id="KW-1185">Reference proteome</keyword>
<dbReference type="GO" id="GO:0016020">
    <property type="term" value="C:membrane"/>
    <property type="evidence" value="ECO:0007669"/>
    <property type="project" value="InterPro"/>
</dbReference>
<evidence type="ECO:0000313" key="6">
    <source>
        <dbReference type="EMBL" id="KAB3541012.1"/>
    </source>
</evidence>
<evidence type="ECO:0000256" key="4">
    <source>
        <dbReference type="SAM" id="Phobius"/>
    </source>
</evidence>
<feature type="transmembrane region" description="Helical" evidence="4">
    <location>
        <begin position="30"/>
        <end position="50"/>
    </location>
</feature>
<dbReference type="AlphaFoldDB" id="A0A6I0FLD9"/>